<dbReference type="Proteomes" id="UP000177263">
    <property type="component" value="Unassembled WGS sequence"/>
</dbReference>
<comment type="caution">
    <text evidence="7">The sequence shown here is derived from an EMBL/GenBank/DDBJ whole genome shotgun (WGS) entry which is preliminary data.</text>
</comment>
<dbReference type="Gene3D" id="3.30.1220.10">
    <property type="entry name" value="CobW-like, C-terminal domain"/>
    <property type="match status" value="1"/>
</dbReference>
<evidence type="ECO:0000313" key="7">
    <source>
        <dbReference type="EMBL" id="OGM28210.1"/>
    </source>
</evidence>
<keyword evidence="1" id="KW-0547">Nucleotide-binding</keyword>
<dbReference type="EMBL" id="MGGM01000033">
    <property type="protein sequence ID" value="OGM28210.1"/>
    <property type="molecule type" value="Genomic_DNA"/>
</dbReference>
<proteinExistence type="inferred from homology"/>
<dbReference type="SUPFAM" id="SSF90002">
    <property type="entry name" value="Hypothetical protein YjiA, C-terminal domain"/>
    <property type="match status" value="1"/>
</dbReference>
<comment type="catalytic activity">
    <reaction evidence="5">
        <text>GTP + H2O = GDP + phosphate + H(+)</text>
        <dbReference type="Rhea" id="RHEA:19669"/>
        <dbReference type="ChEBI" id="CHEBI:15377"/>
        <dbReference type="ChEBI" id="CHEBI:15378"/>
        <dbReference type="ChEBI" id="CHEBI:37565"/>
        <dbReference type="ChEBI" id="CHEBI:43474"/>
        <dbReference type="ChEBI" id="CHEBI:58189"/>
    </reaction>
    <physiologicalReaction direction="left-to-right" evidence="5">
        <dbReference type="Rhea" id="RHEA:19670"/>
    </physiologicalReaction>
</comment>
<feature type="domain" description="CobW C-terminal" evidence="6">
    <location>
        <begin position="217"/>
        <end position="304"/>
    </location>
</feature>
<name>A0A1F7YLZ3_9BACT</name>
<dbReference type="PANTHER" id="PTHR13748:SF62">
    <property type="entry name" value="COBW DOMAIN-CONTAINING PROTEIN"/>
    <property type="match status" value="1"/>
</dbReference>
<dbReference type="SUPFAM" id="SSF52540">
    <property type="entry name" value="P-loop containing nucleoside triphosphate hydrolases"/>
    <property type="match status" value="1"/>
</dbReference>
<dbReference type="STRING" id="1802500.A2801_04250"/>
<dbReference type="InterPro" id="IPR027417">
    <property type="entry name" value="P-loop_NTPase"/>
</dbReference>
<dbReference type="GO" id="GO:0000166">
    <property type="term" value="F:nucleotide binding"/>
    <property type="evidence" value="ECO:0007669"/>
    <property type="project" value="UniProtKB-KW"/>
</dbReference>
<dbReference type="CDD" id="cd03112">
    <property type="entry name" value="CobW-like"/>
    <property type="match status" value="1"/>
</dbReference>
<accession>A0A1F7YLZ3</accession>
<dbReference type="PANTHER" id="PTHR13748">
    <property type="entry name" value="COBW-RELATED"/>
    <property type="match status" value="1"/>
</dbReference>
<evidence type="ECO:0000256" key="4">
    <source>
        <dbReference type="ARBA" id="ARBA00034320"/>
    </source>
</evidence>
<evidence type="ECO:0000256" key="1">
    <source>
        <dbReference type="ARBA" id="ARBA00022741"/>
    </source>
</evidence>
<dbReference type="AlphaFoldDB" id="A0A1F7YLZ3"/>
<keyword evidence="3" id="KW-0143">Chaperone</keyword>
<dbReference type="InterPro" id="IPR036627">
    <property type="entry name" value="CobW-likC_sf"/>
</dbReference>
<dbReference type="SMART" id="SM00833">
    <property type="entry name" value="CobW_C"/>
    <property type="match status" value="1"/>
</dbReference>
<reference evidence="7 8" key="1">
    <citation type="journal article" date="2016" name="Nat. Commun.">
        <title>Thousands of microbial genomes shed light on interconnected biogeochemical processes in an aquifer system.</title>
        <authorList>
            <person name="Anantharaman K."/>
            <person name="Brown C.T."/>
            <person name="Hug L.A."/>
            <person name="Sharon I."/>
            <person name="Castelle C.J."/>
            <person name="Probst A.J."/>
            <person name="Thomas B.C."/>
            <person name="Singh A."/>
            <person name="Wilkins M.J."/>
            <person name="Karaoz U."/>
            <person name="Brodie E.L."/>
            <person name="Williams K.H."/>
            <person name="Hubbard S.S."/>
            <person name="Banfield J.F."/>
        </authorList>
    </citation>
    <scope>NUCLEOTIDE SEQUENCE [LARGE SCALE GENOMIC DNA]</scope>
</reference>
<evidence type="ECO:0000256" key="3">
    <source>
        <dbReference type="ARBA" id="ARBA00023186"/>
    </source>
</evidence>
<dbReference type="InterPro" id="IPR051316">
    <property type="entry name" value="Zinc-reg_GTPase_activator"/>
</dbReference>
<comment type="similarity">
    <text evidence="4">Belongs to the SIMIBI class G3E GTPase family. ZNG1 subfamily.</text>
</comment>
<evidence type="ECO:0000259" key="6">
    <source>
        <dbReference type="SMART" id="SM00833"/>
    </source>
</evidence>
<evidence type="ECO:0000313" key="8">
    <source>
        <dbReference type="Proteomes" id="UP000177263"/>
    </source>
</evidence>
<organism evidence="7 8">
    <name type="scientific">Candidatus Woesebacteria bacterium RIFCSPHIGHO2_01_FULL_41_10</name>
    <dbReference type="NCBI Taxonomy" id="1802500"/>
    <lineage>
        <taxon>Bacteria</taxon>
        <taxon>Candidatus Woeseibacteriota</taxon>
    </lineage>
</organism>
<dbReference type="Gene3D" id="3.40.50.300">
    <property type="entry name" value="P-loop containing nucleotide triphosphate hydrolases"/>
    <property type="match status" value="1"/>
</dbReference>
<dbReference type="Pfam" id="PF02492">
    <property type="entry name" value="cobW"/>
    <property type="match status" value="1"/>
</dbReference>
<keyword evidence="2" id="KW-0378">Hydrolase</keyword>
<protein>
    <recommendedName>
        <fullName evidence="6">CobW C-terminal domain-containing protein</fullName>
    </recommendedName>
</protein>
<dbReference type="InterPro" id="IPR003495">
    <property type="entry name" value="CobW/HypB/UreG_nucleotide-bd"/>
</dbReference>
<sequence>MIDFPVPTLLITGFLGSGKTTFINWLLEKFPEKHISVLLNEFGDIKLESQFVKAHHGDIVELANGCMCCVAKSDVPHAINYILDKSPQTEHILVEASGMSDPEPVRATLQSPELSKRIRYDANLCIVDALNFESTRAEYPIVLSQVGDADIVLLSKVSLVSPEQTQKIITLLSGIIPDVKILTFDDTLTPGMFLDPGDIGKRVRDDSNSHQHTHESFVTCLCQTDKKIDKDKILKFLQSNPKGVIRAKGYITASTGEYLLIQYVGNRLEVLEENKKNMNPSSVMLFIGKDINSAEIEHSFQECVVA</sequence>
<evidence type="ECO:0000256" key="5">
    <source>
        <dbReference type="ARBA" id="ARBA00049117"/>
    </source>
</evidence>
<dbReference type="GO" id="GO:0005737">
    <property type="term" value="C:cytoplasm"/>
    <property type="evidence" value="ECO:0007669"/>
    <property type="project" value="TreeGrafter"/>
</dbReference>
<evidence type="ECO:0000256" key="2">
    <source>
        <dbReference type="ARBA" id="ARBA00022801"/>
    </source>
</evidence>
<dbReference type="InterPro" id="IPR011629">
    <property type="entry name" value="CobW-like_C"/>
</dbReference>
<gene>
    <name evidence="7" type="ORF">A2801_04250</name>
</gene>
<dbReference type="Pfam" id="PF07683">
    <property type="entry name" value="CobW_C"/>
    <property type="match status" value="1"/>
</dbReference>
<dbReference type="GO" id="GO:0016787">
    <property type="term" value="F:hydrolase activity"/>
    <property type="evidence" value="ECO:0007669"/>
    <property type="project" value="UniProtKB-KW"/>
</dbReference>